<reference evidence="2" key="1">
    <citation type="journal article" date="2019" name="Int. J. Syst. Evol. Microbiol.">
        <title>The Global Catalogue of Microorganisms (GCM) 10K type strain sequencing project: providing services to taxonomists for standard genome sequencing and annotation.</title>
        <authorList>
            <consortium name="The Broad Institute Genomics Platform"/>
            <consortium name="The Broad Institute Genome Sequencing Center for Infectious Disease"/>
            <person name="Wu L."/>
            <person name="Ma J."/>
        </authorList>
    </citation>
    <scope>NUCLEOTIDE SEQUENCE [LARGE SCALE GENOMIC DNA]</scope>
    <source>
        <strain evidence="2">JCM 17633</strain>
    </source>
</reference>
<evidence type="ECO:0000313" key="2">
    <source>
        <dbReference type="Proteomes" id="UP001501682"/>
    </source>
</evidence>
<gene>
    <name evidence="1" type="ORF">GCM10022292_08060</name>
</gene>
<sequence>MALYQNITVTIFDLDDNTIYSSENYELPDNVWPVNVDSLDSGTYKYKVVIENEQTFVEYGYVCLVKTPEDGAEFSFVNECSLDFFDPILE</sequence>
<organism evidence="1 2">
    <name type="scientific">Winogradskyella damuponensis</name>
    <dbReference type="NCBI Taxonomy" id="943939"/>
    <lineage>
        <taxon>Bacteria</taxon>
        <taxon>Pseudomonadati</taxon>
        <taxon>Bacteroidota</taxon>
        <taxon>Flavobacteriia</taxon>
        <taxon>Flavobacteriales</taxon>
        <taxon>Flavobacteriaceae</taxon>
        <taxon>Winogradskyella</taxon>
    </lineage>
</organism>
<accession>A0ABP8CNM7</accession>
<dbReference type="EMBL" id="BAABCB010000006">
    <property type="protein sequence ID" value="GAA4241475.1"/>
    <property type="molecule type" value="Genomic_DNA"/>
</dbReference>
<evidence type="ECO:0000313" key="1">
    <source>
        <dbReference type="EMBL" id="GAA4241475.1"/>
    </source>
</evidence>
<comment type="caution">
    <text evidence="1">The sequence shown here is derived from an EMBL/GenBank/DDBJ whole genome shotgun (WGS) entry which is preliminary data.</text>
</comment>
<proteinExistence type="predicted"/>
<keyword evidence="2" id="KW-1185">Reference proteome</keyword>
<name>A0ABP8CNM7_9FLAO</name>
<protein>
    <submittedName>
        <fullName evidence="1">Uncharacterized protein</fullName>
    </submittedName>
</protein>
<dbReference type="Proteomes" id="UP001501682">
    <property type="component" value="Unassembled WGS sequence"/>
</dbReference>